<proteinExistence type="evidence at transcript level"/>
<feature type="coiled-coil region" evidence="1">
    <location>
        <begin position="201"/>
        <end position="281"/>
    </location>
</feature>
<keyword evidence="1" id="KW-0175">Coiled coil</keyword>
<evidence type="ECO:0000256" key="2">
    <source>
        <dbReference type="SAM" id="MobiDB-lite"/>
    </source>
</evidence>
<gene>
    <name evidence="3" type="primary">Myh2</name>
</gene>
<dbReference type="EMBL" id="LR788247">
    <property type="protein sequence ID" value="CAB3264109.1"/>
    <property type="molecule type" value="mRNA"/>
</dbReference>
<reference evidence="3" key="1">
    <citation type="submission" date="2020-04" db="EMBL/GenBank/DDBJ databases">
        <authorList>
            <person name="Neveu A P."/>
        </authorList>
    </citation>
    <scope>NUCLEOTIDE SEQUENCE</scope>
    <source>
        <tissue evidence="3">Whole embryo</tissue>
    </source>
</reference>
<organism evidence="3">
    <name type="scientific">Phallusia mammillata</name>
    <dbReference type="NCBI Taxonomy" id="59560"/>
    <lineage>
        <taxon>Eukaryota</taxon>
        <taxon>Metazoa</taxon>
        <taxon>Chordata</taxon>
        <taxon>Tunicata</taxon>
        <taxon>Ascidiacea</taxon>
        <taxon>Phlebobranchia</taxon>
        <taxon>Ascidiidae</taxon>
        <taxon>Phallusia</taxon>
    </lineage>
</organism>
<feature type="compositionally biased region" description="Polar residues" evidence="2">
    <location>
        <begin position="818"/>
        <end position="841"/>
    </location>
</feature>
<dbReference type="PANTHER" id="PTHR35347:SF1">
    <property type="entry name" value="COILED-COIL DOMAIN-CONTAINING PROTEIN 175"/>
    <property type="match status" value="1"/>
</dbReference>
<protein>
    <submittedName>
        <fullName evidence="3">Myosin-2 heavy chain, non muscle</fullName>
    </submittedName>
</protein>
<dbReference type="AlphaFoldDB" id="A0A6F9DLV0"/>
<dbReference type="InterPro" id="IPR038834">
    <property type="entry name" value="CCDC175"/>
</dbReference>
<dbReference type="PANTHER" id="PTHR35347">
    <property type="entry name" value="COILED-COIL DOMAIN-CONTAINING PROTEIN 175"/>
    <property type="match status" value="1"/>
</dbReference>
<evidence type="ECO:0000313" key="3">
    <source>
        <dbReference type="EMBL" id="CAB3264109.1"/>
    </source>
</evidence>
<accession>A0A6F9DLV0</accession>
<feature type="coiled-coil region" evidence="1">
    <location>
        <begin position="314"/>
        <end position="436"/>
    </location>
</feature>
<feature type="region of interest" description="Disordered" evidence="2">
    <location>
        <begin position="817"/>
        <end position="841"/>
    </location>
</feature>
<sequence>MQSTEEDLAENGENISSKVTAINPQTVNATIHRVQELALQVSEQDGKMRESHLEDFYSIAQSLSDLEANRKDLRDQLEAETIESSKKRYAMQILPDKYRKEMEDAVLAARLANENDMKSMQKKLGIAQEETERLGKKHKELAQENARLHPECNLVRREHDEIIAQLNQRMSDKANKQIILNETRDALRDVKHQTKEIDIGHENLAEDMEVERREAAELLTDLKSQVSETEVAIVQQKEKNAEEKRVTDKVLEKIMEMGVKIDEKQKNLRRVENSHARLEMQSLQLSDKIQRERISNQEIFHEKETLQAAKDKRQAEYDSKVEELQKKMRAVMEQIEEAKTENLSIAEDKKKVAVLSDLARKRRSKASAQAKEAAIRVENLKKDTNRMIEAVAEFNQSNTTYREKLEILEENHQATVTTYNAQIDDYKSTLSEERQERIKVQELRDESEKVLETFRSDQLKFMNDMTKSIESARQKHSELSDQSLWFNRETAKNKRAAQTLEVRLEVAQSSFRTMKESLQMDIERLNSSIQLLTDDNVRKDRYLKEKAPQVADLSVEFDERSKEYNLLKNEVVAVRNREKSVNDQITRVKMQIDKLVKPMEKLKSTLEEKRQYGMCQLTDHANERKDLEKEIYTIAMTLENVVHEDEKFAEECSMIESDIDMLKLDTKSNTTRQYVLYDELAKLQKLFAGEWEVCIGMEKASADQDREVLAGIAHLQEQTRDRARVLNGIASNLKNELESLTGFVENVSSRRPKETRQGKRKSVAGVRSGDLRKQNKAISSAVIRPPEVYVTPVSASQPNAQKQNYPLSARDSIAGQGRNISTKGGIHSTTSRPVVTPVGTT</sequence>
<evidence type="ECO:0000256" key="1">
    <source>
        <dbReference type="SAM" id="Coils"/>
    </source>
</evidence>
<name>A0A6F9DLV0_9ASCI</name>
<feature type="region of interest" description="Disordered" evidence="2">
    <location>
        <begin position="748"/>
        <end position="771"/>
    </location>
</feature>